<keyword evidence="3" id="KW-1185">Reference proteome</keyword>
<dbReference type="InterPro" id="IPR007111">
    <property type="entry name" value="NACHT_NTPase"/>
</dbReference>
<dbReference type="Pfam" id="PF05729">
    <property type="entry name" value="NACHT"/>
    <property type="match status" value="1"/>
</dbReference>
<sequence>MAVANLEFEEYFQAIADNFGRSSNFYTLTDTQDKKHFYDMGLMVQTPQPKKSNGMPFAKKQEKVEPFPVLEHIREYANQHVLLVGKPGSGKSTALQQLLWEEAKLCLKPEKRKIPVLIELRSWGTSVVDLIQKVFRRHKLRLSTDNIDDLLFEEQLFLLFDGLNELPSDEARREVAHFRENNPQIPMIFTTRDLGVGGDLGIKKQLEMQPLTEQQMRSFVTRYLSQQGDEMLRQLGDRLRELGQTPLILKMLCEVFDYAKQVPKSRGELFRQFDKKVENLKQAVPVSE</sequence>
<dbReference type="InterPro" id="IPR027417">
    <property type="entry name" value="P-loop_NTPase"/>
</dbReference>
<evidence type="ECO:0000313" key="3">
    <source>
        <dbReference type="Proteomes" id="UP000660380"/>
    </source>
</evidence>
<dbReference type="PANTHER" id="PTHR46844">
    <property type="entry name" value="SLR5058 PROTEIN"/>
    <property type="match status" value="1"/>
</dbReference>
<dbReference type="RefSeq" id="WP_029637626.1">
    <property type="nucleotide sequence ID" value="NZ_JACJTA010000123.1"/>
</dbReference>
<comment type="caution">
    <text evidence="2">The sequence shown here is derived from an EMBL/GenBank/DDBJ whole genome shotgun (WGS) entry which is preliminary data.</text>
</comment>
<reference evidence="2 3" key="1">
    <citation type="journal article" date="2020" name="ISME J.">
        <title>Comparative genomics reveals insights into cyanobacterial evolution and habitat adaptation.</title>
        <authorList>
            <person name="Chen M.Y."/>
            <person name="Teng W.K."/>
            <person name="Zhao L."/>
            <person name="Hu C.X."/>
            <person name="Zhou Y.K."/>
            <person name="Han B.P."/>
            <person name="Song L.R."/>
            <person name="Shu W.S."/>
        </authorList>
    </citation>
    <scope>NUCLEOTIDE SEQUENCE [LARGE SCALE GENOMIC DNA]</scope>
    <source>
        <strain evidence="2 3">FACHB-248</strain>
    </source>
</reference>
<evidence type="ECO:0000313" key="2">
    <source>
        <dbReference type="EMBL" id="MBD2609027.1"/>
    </source>
</evidence>
<dbReference type="SUPFAM" id="SSF52540">
    <property type="entry name" value="P-loop containing nucleoside triphosphate hydrolases"/>
    <property type="match status" value="1"/>
</dbReference>
<organism evidence="2 3">
    <name type="scientific">Scytonema hofmannii FACHB-248</name>
    <dbReference type="NCBI Taxonomy" id="1842502"/>
    <lineage>
        <taxon>Bacteria</taxon>
        <taxon>Bacillati</taxon>
        <taxon>Cyanobacteriota</taxon>
        <taxon>Cyanophyceae</taxon>
        <taxon>Nostocales</taxon>
        <taxon>Scytonemataceae</taxon>
        <taxon>Scytonema</taxon>
    </lineage>
</organism>
<dbReference type="EMBL" id="JACJTA010000123">
    <property type="protein sequence ID" value="MBD2609027.1"/>
    <property type="molecule type" value="Genomic_DNA"/>
</dbReference>
<dbReference type="PANTHER" id="PTHR46844:SF1">
    <property type="entry name" value="SLR5058 PROTEIN"/>
    <property type="match status" value="1"/>
</dbReference>
<accession>A0ABR8H117</accession>
<gene>
    <name evidence="2" type="ORF">H6G81_32035</name>
</gene>
<evidence type="ECO:0000259" key="1">
    <source>
        <dbReference type="Pfam" id="PF05729"/>
    </source>
</evidence>
<dbReference type="Proteomes" id="UP000660380">
    <property type="component" value="Unassembled WGS sequence"/>
</dbReference>
<name>A0ABR8H117_9CYAN</name>
<feature type="domain" description="NACHT" evidence="1">
    <location>
        <begin position="80"/>
        <end position="226"/>
    </location>
</feature>
<dbReference type="Gene3D" id="3.40.50.300">
    <property type="entry name" value="P-loop containing nucleotide triphosphate hydrolases"/>
    <property type="match status" value="1"/>
</dbReference>
<proteinExistence type="predicted"/>
<protein>
    <submittedName>
        <fullName evidence="2">NACHT domain-containing protein</fullName>
    </submittedName>
</protein>